<dbReference type="PANTHER" id="PTHR24125:SF5">
    <property type="entry name" value="ANKYRIN REPEAT PROTEIN"/>
    <property type="match status" value="1"/>
</dbReference>
<keyword evidence="4" id="KW-1185">Reference proteome</keyword>
<proteinExistence type="predicted"/>
<reference evidence="3" key="1">
    <citation type="submission" date="2023-06" db="EMBL/GenBank/DDBJ databases">
        <authorList>
            <consortium name="Lawrence Berkeley National Laboratory"/>
            <person name="Ahrendt S."/>
            <person name="Sahu N."/>
            <person name="Indic B."/>
            <person name="Wong-Bajracharya J."/>
            <person name="Merenyi Z."/>
            <person name="Ke H.-M."/>
            <person name="Monk M."/>
            <person name="Kocsube S."/>
            <person name="Drula E."/>
            <person name="Lipzen A."/>
            <person name="Balint B."/>
            <person name="Henrissat B."/>
            <person name="Andreopoulos B."/>
            <person name="Martin F.M."/>
            <person name="Harder C.B."/>
            <person name="Rigling D."/>
            <person name="Ford K.L."/>
            <person name="Foster G.D."/>
            <person name="Pangilinan J."/>
            <person name="Papanicolaou A."/>
            <person name="Barry K."/>
            <person name="LaButti K."/>
            <person name="Viragh M."/>
            <person name="Koriabine M."/>
            <person name="Yan M."/>
            <person name="Riley R."/>
            <person name="Champramary S."/>
            <person name="Plett K.L."/>
            <person name="Tsai I.J."/>
            <person name="Slot J."/>
            <person name="Sipos G."/>
            <person name="Plett J."/>
            <person name="Nagy L.G."/>
            <person name="Grigoriev I.V."/>
        </authorList>
    </citation>
    <scope>NUCLEOTIDE SEQUENCE</scope>
    <source>
        <strain evidence="3">FPL87.14</strain>
    </source>
</reference>
<protein>
    <submittedName>
        <fullName evidence="3">Ankyrin repeat-containing domain protein</fullName>
    </submittedName>
</protein>
<sequence length="162" mass="18604">MLLQLDQVDVDCKDSRGRTPLSYAVGWESTIQIVEMLLQLDQIDVNCKDSAGHTPLMVAVISSNTSIVEVLLKHSRVDKLARDNENNTAYSYAHSIYWHSQVQDEDNEDNEDYENNNNNNEDKDNRHFQKPSLSILQILKKYECKHSVRPNYAMEASSSTRN</sequence>
<evidence type="ECO:0000256" key="2">
    <source>
        <dbReference type="SAM" id="MobiDB-lite"/>
    </source>
</evidence>
<dbReference type="PROSITE" id="PS50297">
    <property type="entry name" value="ANK_REP_REGION"/>
    <property type="match status" value="1"/>
</dbReference>
<dbReference type="Pfam" id="PF13857">
    <property type="entry name" value="Ank_5"/>
    <property type="match status" value="1"/>
</dbReference>
<dbReference type="Proteomes" id="UP001175226">
    <property type="component" value="Unassembled WGS sequence"/>
</dbReference>
<evidence type="ECO:0000313" key="3">
    <source>
        <dbReference type="EMBL" id="KAK0430761.1"/>
    </source>
</evidence>
<dbReference type="InterPro" id="IPR036770">
    <property type="entry name" value="Ankyrin_rpt-contain_sf"/>
</dbReference>
<feature type="repeat" description="ANK" evidence="1">
    <location>
        <begin position="51"/>
        <end position="75"/>
    </location>
</feature>
<dbReference type="SUPFAM" id="SSF48403">
    <property type="entry name" value="Ankyrin repeat"/>
    <property type="match status" value="1"/>
</dbReference>
<dbReference type="InterPro" id="IPR002110">
    <property type="entry name" value="Ankyrin_rpt"/>
</dbReference>
<accession>A0AA39IUK7</accession>
<dbReference type="PANTHER" id="PTHR24125">
    <property type="entry name" value="ANKYRIN REPEAT AND DEATH DOMAIN-CONTAINING PROTEIN"/>
    <property type="match status" value="1"/>
</dbReference>
<dbReference type="AlphaFoldDB" id="A0AA39IUK7"/>
<name>A0AA39IUK7_9AGAR</name>
<dbReference type="EMBL" id="JAUEPT010000134">
    <property type="protein sequence ID" value="KAK0430761.1"/>
    <property type="molecule type" value="Genomic_DNA"/>
</dbReference>
<evidence type="ECO:0000313" key="4">
    <source>
        <dbReference type="Proteomes" id="UP001175226"/>
    </source>
</evidence>
<dbReference type="SMART" id="SM00248">
    <property type="entry name" value="ANK"/>
    <property type="match status" value="2"/>
</dbReference>
<evidence type="ECO:0000256" key="1">
    <source>
        <dbReference type="PROSITE-ProRule" id="PRU00023"/>
    </source>
</evidence>
<feature type="region of interest" description="Disordered" evidence="2">
    <location>
        <begin position="103"/>
        <end position="128"/>
    </location>
</feature>
<organism evidence="3 4">
    <name type="scientific">Armillaria borealis</name>
    <dbReference type="NCBI Taxonomy" id="47425"/>
    <lineage>
        <taxon>Eukaryota</taxon>
        <taxon>Fungi</taxon>
        <taxon>Dikarya</taxon>
        <taxon>Basidiomycota</taxon>
        <taxon>Agaricomycotina</taxon>
        <taxon>Agaricomycetes</taxon>
        <taxon>Agaricomycetidae</taxon>
        <taxon>Agaricales</taxon>
        <taxon>Marasmiineae</taxon>
        <taxon>Physalacriaceae</taxon>
        <taxon>Armillaria</taxon>
    </lineage>
</organism>
<keyword evidence="1" id="KW-0040">ANK repeat</keyword>
<dbReference type="InterPro" id="IPR052457">
    <property type="entry name" value="Ankyrin-DD_containing_protein"/>
</dbReference>
<gene>
    <name evidence="3" type="ORF">EV421DRAFT_1856733</name>
</gene>
<dbReference type="Gene3D" id="1.25.40.20">
    <property type="entry name" value="Ankyrin repeat-containing domain"/>
    <property type="match status" value="2"/>
</dbReference>
<comment type="caution">
    <text evidence="3">The sequence shown here is derived from an EMBL/GenBank/DDBJ whole genome shotgun (WGS) entry which is preliminary data.</text>
</comment>
<dbReference type="PROSITE" id="PS50088">
    <property type="entry name" value="ANK_REPEAT"/>
    <property type="match status" value="1"/>
</dbReference>
<feature type="compositionally biased region" description="Acidic residues" evidence="2">
    <location>
        <begin position="103"/>
        <end position="114"/>
    </location>
</feature>